<evidence type="ECO:0000313" key="2">
    <source>
        <dbReference type="Proteomes" id="UP000032142"/>
    </source>
</evidence>
<accession>A0A0B0PGI7</accession>
<sequence length="51" mass="5685">MICSMIMVRPADTRVIMGLMHLGKGLGMRNCHPIQSNWDALDLTCLLGRLT</sequence>
<proteinExistence type="predicted"/>
<gene>
    <name evidence="1" type="ORF">F383_31574</name>
</gene>
<dbReference type="EMBL" id="KN427147">
    <property type="protein sequence ID" value="KHG24032.1"/>
    <property type="molecule type" value="Genomic_DNA"/>
</dbReference>
<dbReference type="AlphaFoldDB" id="A0A0B0PGI7"/>
<name>A0A0B0PGI7_GOSAR</name>
<keyword evidence="2" id="KW-1185">Reference proteome</keyword>
<dbReference type="Proteomes" id="UP000032142">
    <property type="component" value="Unassembled WGS sequence"/>
</dbReference>
<evidence type="ECO:0000313" key="1">
    <source>
        <dbReference type="EMBL" id="KHG24032.1"/>
    </source>
</evidence>
<reference evidence="2" key="1">
    <citation type="submission" date="2014-09" db="EMBL/GenBank/DDBJ databases">
        <authorList>
            <person name="Mudge J."/>
            <person name="Ramaraj T."/>
            <person name="Lindquist I.E."/>
            <person name="Bharti A.K."/>
            <person name="Sundararajan A."/>
            <person name="Cameron C.T."/>
            <person name="Woodward J.E."/>
            <person name="May G.D."/>
            <person name="Brubaker C."/>
            <person name="Broadhvest J."/>
            <person name="Wilkins T.A."/>
        </authorList>
    </citation>
    <scope>NUCLEOTIDE SEQUENCE</scope>
    <source>
        <strain evidence="2">cv. AKA8401</strain>
    </source>
</reference>
<organism evidence="1 2">
    <name type="scientific">Gossypium arboreum</name>
    <name type="common">Tree cotton</name>
    <name type="synonym">Gossypium nanking</name>
    <dbReference type="NCBI Taxonomy" id="29729"/>
    <lineage>
        <taxon>Eukaryota</taxon>
        <taxon>Viridiplantae</taxon>
        <taxon>Streptophyta</taxon>
        <taxon>Embryophyta</taxon>
        <taxon>Tracheophyta</taxon>
        <taxon>Spermatophyta</taxon>
        <taxon>Magnoliopsida</taxon>
        <taxon>eudicotyledons</taxon>
        <taxon>Gunneridae</taxon>
        <taxon>Pentapetalae</taxon>
        <taxon>rosids</taxon>
        <taxon>malvids</taxon>
        <taxon>Malvales</taxon>
        <taxon>Malvaceae</taxon>
        <taxon>Malvoideae</taxon>
        <taxon>Gossypium</taxon>
    </lineage>
</organism>
<protein>
    <submittedName>
        <fullName evidence="1">Uncharacterized protein</fullName>
    </submittedName>
</protein>